<dbReference type="RefSeq" id="WP_270148519.1">
    <property type="nucleotide sequence ID" value="NZ_CP115450.1"/>
</dbReference>
<organism evidence="1 2">
    <name type="scientific">Kitasatospora cathayae</name>
    <dbReference type="NCBI Taxonomy" id="3004092"/>
    <lineage>
        <taxon>Bacteria</taxon>
        <taxon>Bacillati</taxon>
        <taxon>Actinomycetota</taxon>
        <taxon>Actinomycetes</taxon>
        <taxon>Kitasatosporales</taxon>
        <taxon>Streptomycetaceae</taxon>
        <taxon>Kitasatospora</taxon>
    </lineage>
</organism>
<evidence type="ECO:0000313" key="1">
    <source>
        <dbReference type="EMBL" id="WBP89992.1"/>
    </source>
</evidence>
<name>A0ABY7QBK5_9ACTN</name>
<gene>
    <name evidence="1" type="ORF">O1G21_31870</name>
</gene>
<sequence>MTKVPLGLAGGDGVQRGVRIDLGAVLPLREQQRDRGEVVQRHCAASRVDQLGEQGVDVPLRQERDPGQGLGPAWRRAAMFSVPVFVEMLTNGYYPEREAELDGYGLVFEYLRSSAPNPTESLDKITAISAET</sequence>
<dbReference type="Proteomes" id="UP001212821">
    <property type="component" value="Chromosome"/>
</dbReference>
<protein>
    <submittedName>
        <fullName evidence="1">Uncharacterized protein</fullName>
    </submittedName>
</protein>
<keyword evidence="2" id="KW-1185">Reference proteome</keyword>
<evidence type="ECO:0000313" key="2">
    <source>
        <dbReference type="Proteomes" id="UP001212821"/>
    </source>
</evidence>
<dbReference type="EMBL" id="CP115450">
    <property type="protein sequence ID" value="WBP89992.1"/>
    <property type="molecule type" value="Genomic_DNA"/>
</dbReference>
<accession>A0ABY7QBK5</accession>
<reference evidence="2" key="1">
    <citation type="submission" date="2022-12" db="EMBL/GenBank/DDBJ databases">
        <authorList>
            <person name="Mo P."/>
        </authorList>
    </citation>
    <scope>NUCLEOTIDE SEQUENCE [LARGE SCALE GENOMIC DNA]</scope>
    <source>
        <strain evidence="2">HUAS 3-15</strain>
    </source>
</reference>
<proteinExistence type="predicted"/>